<dbReference type="PANTHER" id="PTHR46558:SF3">
    <property type="entry name" value="TRANSCRIPTIONAL REGULATOR"/>
    <property type="match status" value="1"/>
</dbReference>
<evidence type="ECO:0000256" key="1">
    <source>
        <dbReference type="ARBA" id="ARBA00023125"/>
    </source>
</evidence>
<dbReference type="PANTHER" id="PTHR46558">
    <property type="entry name" value="TRACRIPTIONAL REGULATORY PROTEIN-RELATED-RELATED"/>
    <property type="match status" value="1"/>
</dbReference>
<dbReference type="PROSITE" id="PS50943">
    <property type="entry name" value="HTH_CROC1"/>
    <property type="match status" value="1"/>
</dbReference>
<dbReference type="AlphaFoldDB" id="A0A414RCV0"/>
<accession>A0A414RCV0</accession>
<evidence type="ECO:0000313" key="4">
    <source>
        <dbReference type="Proteomes" id="UP000286186"/>
    </source>
</evidence>
<dbReference type="EMBL" id="QRHR01000001">
    <property type="protein sequence ID" value="RHF90858.1"/>
    <property type="molecule type" value="Genomic_DNA"/>
</dbReference>
<name>A0A414RCV0_9FIRM</name>
<dbReference type="SMART" id="SM00530">
    <property type="entry name" value="HTH_XRE"/>
    <property type="match status" value="1"/>
</dbReference>
<comment type="caution">
    <text evidence="3">The sequence shown here is derived from an EMBL/GenBank/DDBJ whole genome shotgun (WGS) entry which is preliminary data.</text>
</comment>
<sequence>MKQKDEVAKMKEINYKAISNKIRRKRVSMGLTQEYLATAADVNVSHISNIENCHSKVSLNTLVYICKAMNTTLDYVVSEEYTSDNESLDQQIILELKKCDTVLKEKILKIIKDLQ</sequence>
<evidence type="ECO:0000259" key="2">
    <source>
        <dbReference type="PROSITE" id="PS50943"/>
    </source>
</evidence>
<dbReference type="Pfam" id="PF01381">
    <property type="entry name" value="HTH_3"/>
    <property type="match status" value="1"/>
</dbReference>
<protein>
    <submittedName>
        <fullName evidence="3">XRE family transcriptional regulator</fullName>
    </submittedName>
</protein>
<proteinExistence type="predicted"/>
<dbReference type="Proteomes" id="UP000286186">
    <property type="component" value="Unassembled WGS sequence"/>
</dbReference>
<dbReference type="GO" id="GO:0003677">
    <property type="term" value="F:DNA binding"/>
    <property type="evidence" value="ECO:0007669"/>
    <property type="project" value="UniProtKB-KW"/>
</dbReference>
<gene>
    <name evidence="3" type="ORF">DW652_01205</name>
</gene>
<dbReference type="InterPro" id="IPR001387">
    <property type="entry name" value="Cro/C1-type_HTH"/>
</dbReference>
<keyword evidence="1" id="KW-0238">DNA-binding</keyword>
<evidence type="ECO:0000313" key="3">
    <source>
        <dbReference type="EMBL" id="RHF90858.1"/>
    </source>
</evidence>
<dbReference type="Gene3D" id="1.10.260.40">
    <property type="entry name" value="lambda repressor-like DNA-binding domains"/>
    <property type="match status" value="1"/>
</dbReference>
<reference evidence="3 4" key="1">
    <citation type="submission" date="2018-08" db="EMBL/GenBank/DDBJ databases">
        <title>A genome reference for cultivated species of the human gut microbiota.</title>
        <authorList>
            <person name="Zou Y."/>
            <person name="Xue W."/>
            <person name="Luo G."/>
        </authorList>
    </citation>
    <scope>NUCLEOTIDE SEQUENCE [LARGE SCALE GENOMIC DNA]</scope>
    <source>
        <strain evidence="3 4">AM23-22</strain>
    </source>
</reference>
<feature type="domain" description="HTH cro/C1-type" evidence="2">
    <location>
        <begin position="22"/>
        <end position="76"/>
    </location>
</feature>
<dbReference type="SUPFAM" id="SSF47413">
    <property type="entry name" value="lambda repressor-like DNA-binding domains"/>
    <property type="match status" value="1"/>
</dbReference>
<dbReference type="InterPro" id="IPR010982">
    <property type="entry name" value="Lambda_DNA-bd_dom_sf"/>
</dbReference>
<organism evidence="3 4">
    <name type="scientific">Eubacterium ventriosum</name>
    <dbReference type="NCBI Taxonomy" id="39496"/>
    <lineage>
        <taxon>Bacteria</taxon>
        <taxon>Bacillati</taxon>
        <taxon>Bacillota</taxon>
        <taxon>Clostridia</taxon>
        <taxon>Eubacteriales</taxon>
        <taxon>Eubacteriaceae</taxon>
        <taxon>Eubacterium</taxon>
    </lineage>
</organism>
<dbReference type="CDD" id="cd00093">
    <property type="entry name" value="HTH_XRE"/>
    <property type="match status" value="1"/>
</dbReference>